<evidence type="ECO:0000256" key="3">
    <source>
        <dbReference type="SAM" id="MobiDB-lite"/>
    </source>
</evidence>
<dbReference type="GO" id="GO:0008173">
    <property type="term" value="F:RNA methyltransferase activity"/>
    <property type="evidence" value="ECO:0007669"/>
    <property type="project" value="InterPro"/>
</dbReference>
<comment type="caution">
    <text evidence="5">The sequence shown here is derived from an EMBL/GenBank/DDBJ whole genome shotgun (WGS) entry which is preliminary data.</text>
</comment>
<dbReference type="SUPFAM" id="SSF55315">
    <property type="entry name" value="L30e-like"/>
    <property type="match status" value="1"/>
</dbReference>
<dbReference type="GO" id="GO:0003723">
    <property type="term" value="F:RNA binding"/>
    <property type="evidence" value="ECO:0007669"/>
    <property type="project" value="InterPro"/>
</dbReference>
<keyword evidence="2 5" id="KW-0808">Transferase</keyword>
<dbReference type="InterPro" id="IPR001537">
    <property type="entry name" value="SpoU_MeTrfase"/>
</dbReference>
<dbReference type="Gene3D" id="3.30.1330.30">
    <property type="match status" value="1"/>
</dbReference>
<sequence>MADLITVDDPEDPRLCDYTGLTDVELRRRREPAEGLFIAEGEKVIRRARQAGYAMRSMLLSAKWVDVMRDVIDEVPAPVYAVGPDLAERVTGYHVHRGALASMQRKPLPAAGELLSSARCLADEEPAGDRTGIGSGDRTGDQTGVGTRLPSGPHQGAGRRVAVFEDIVDHANLGAAFRNAAALGVDAVLLTPRCADPLYRRAVKVSMGAVFHVPWTRLTSWPKDVGMLREHGFVTAALCLDEKSITMDELAARRYGKLALLLGTEGDGLSVDAMRAADEWVRIPMAAGVDSLNVAAASAVAFYATRPRGA</sequence>
<keyword evidence="1 5" id="KW-0489">Methyltransferase</keyword>
<feature type="region of interest" description="Disordered" evidence="3">
    <location>
        <begin position="125"/>
        <end position="156"/>
    </location>
</feature>
<dbReference type="GO" id="GO:0032259">
    <property type="term" value="P:methylation"/>
    <property type="evidence" value="ECO:0007669"/>
    <property type="project" value="UniProtKB-KW"/>
</dbReference>
<dbReference type="InterPro" id="IPR029064">
    <property type="entry name" value="Ribosomal_eL30-like_sf"/>
</dbReference>
<gene>
    <name evidence="5" type="ORF">SCWH03_48890</name>
</gene>
<accession>A0A6A0B218</accession>
<evidence type="ECO:0000259" key="4">
    <source>
        <dbReference type="Pfam" id="PF00588"/>
    </source>
</evidence>
<dbReference type="Proteomes" id="UP000484988">
    <property type="component" value="Unassembled WGS sequence"/>
</dbReference>
<dbReference type="RefSeq" id="WP_173266270.1">
    <property type="nucleotide sequence ID" value="NZ_BLLG01000018.1"/>
</dbReference>
<dbReference type="InterPro" id="IPR051259">
    <property type="entry name" value="rRNA_Methyltransferase"/>
</dbReference>
<dbReference type="PANTHER" id="PTHR43191">
    <property type="entry name" value="RRNA METHYLTRANSFERASE 3"/>
    <property type="match status" value="1"/>
</dbReference>
<dbReference type="AlphaFoldDB" id="A0A6A0B218"/>
<feature type="domain" description="tRNA/rRNA methyltransferase SpoU type" evidence="4">
    <location>
        <begin position="161"/>
        <end position="303"/>
    </location>
</feature>
<organism evidence="5 6">
    <name type="scientific">Streptomyces pacificus</name>
    <dbReference type="NCBI Taxonomy" id="2705029"/>
    <lineage>
        <taxon>Bacteria</taxon>
        <taxon>Bacillati</taxon>
        <taxon>Actinomycetota</taxon>
        <taxon>Actinomycetes</taxon>
        <taxon>Kitasatosporales</taxon>
        <taxon>Streptomycetaceae</taxon>
        <taxon>Streptomyces</taxon>
    </lineage>
</organism>
<reference evidence="5 6" key="1">
    <citation type="submission" date="2020-02" db="EMBL/GenBank/DDBJ databases">
        <title>Whole Genome Shotgun Sequence of Streptomyces sp. strain CWH03.</title>
        <authorList>
            <person name="Dohra H."/>
            <person name="Kodani S."/>
            <person name="Yamamura H."/>
        </authorList>
    </citation>
    <scope>NUCLEOTIDE SEQUENCE [LARGE SCALE GENOMIC DNA]</scope>
    <source>
        <strain evidence="5 6">CWH03</strain>
    </source>
</reference>
<dbReference type="Pfam" id="PF00588">
    <property type="entry name" value="SpoU_methylase"/>
    <property type="match status" value="1"/>
</dbReference>
<keyword evidence="6" id="KW-1185">Reference proteome</keyword>
<evidence type="ECO:0000313" key="5">
    <source>
        <dbReference type="EMBL" id="GFH38641.1"/>
    </source>
</evidence>
<dbReference type="InterPro" id="IPR029026">
    <property type="entry name" value="tRNA_m1G_MTases_N"/>
</dbReference>
<dbReference type="InterPro" id="IPR029028">
    <property type="entry name" value="Alpha/beta_knot_MTases"/>
</dbReference>
<evidence type="ECO:0000313" key="6">
    <source>
        <dbReference type="Proteomes" id="UP000484988"/>
    </source>
</evidence>
<evidence type="ECO:0000256" key="2">
    <source>
        <dbReference type="ARBA" id="ARBA00022679"/>
    </source>
</evidence>
<dbReference type="PANTHER" id="PTHR43191:SF12">
    <property type="entry name" value="RRNA METHYLASE"/>
    <property type="match status" value="1"/>
</dbReference>
<evidence type="ECO:0000256" key="1">
    <source>
        <dbReference type="ARBA" id="ARBA00022603"/>
    </source>
</evidence>
<dbReference type="Gene3D" id="3.40.1280.10">
    <property type="match status" value="1"/>
</dbReference>
<dbReference type="GO" id="GO:0006396">
    <property type="term" value="P:RNA processing"/>
    <property type="evidence" value="ECO:0007669"/>
    <property type="project" value="InterPro"/>
</dbReference>
<dbReference type="CDD" id="cd18095">
    <property type="entry name" value="SpoU-like_rRNA-MTase"/>
    <property type="match status" value="1"/>
</dbReference>
<dbReference type="SUPFAM" id="SSF75217">
    <property type="entry name" value="alpha/beta knot"/>
    <property type="match status" value="1"/>
</dbReference>
<protein>
    <submittedName>
        <fullName evidence="5">RNA methyltransferase</fullName>
    </submittedName>
</protein>
<name>A0A6A0B218_9ACTN</name>
<proteinExistence type="predicted"/>
<dbReference type="EMBL" id="BLLG01000018">
    <property type="protein sequence ID" value="GFH38641.1"/>
    <property type="molecule type" value="Genomic_DNA"/>
</dbReference>